<sequence>MAEFLSTNADSESAKIIAPSYDSVSLDSEYLSTENLAADDDSDWGLHWNMEPQQWQLDIKHDSKQGNDIQYLVCCETESKFSLYFECTKVTSASQFTSLFFSTWAQTQRGYSERYLNLPEDDEINEMLNTIESLKRHYHWYLRELEDGIALTNHFEAVYNASFEPITAAQQDSEELAEQTVFKICQDWLNLTERPTEFGEMLAPAEDLDMRLTMLAAM</sequence>
<gene>
    <name evidence="1" type="ORF">JMA39_04635</name>
</gene>
<proteinExistence type="predicted"/>
<accession>A0ABS1SX01</accession>
<dbReference type="EMBL" id="JAESVD010000002">
    <property type="protein sequence ID" value="MBL4912424.1"/>
    <property type="molecule type" value="Genomic_DNA"/>
</dbReference>
<evidence type="ECO:0000313" key="2">
    <source>
        <dbReference type="Proteomes" id="UP000604898"/>
    </source>
</evidence>
<evidence type="ECO:0000313" key="1">
    <source>
        <dbReference type="EMBL" id="MBL4912424.1"/>
    </source>
</evidence>
<organism evidence="1 2">
    <name type="scientific">Shewanella schlegeliana</name>
    <dbReference type="NCBI Taxonomy" id="190308"/>
    <lineage>
        <taxon>Bacteria</taxon>
        <taxon>Pseudomonadati</taxon>
        <taxon>Pseudomonadota</taxon>
        <taxon>Gammaproteobacteria</taxon>
        <taxon>Alteromonadales</taxon>
        <taxon>Shewanellaceae</taxon>
        <taxon>Shewanella</taxon>
    </lineage>
</organism>
<name>A0ABS1SX01_9GAMM</name>
<keyword evidence="2" id="KW-1185">Reference proteome</keyword>
<dbReference type="RefSeq" id="WP_202720652.1">
    <property type="nucleotide sequence ID" value="NZ_BPEX01000001.1"/>
</dbReference>
<dbReference type="Proteomes" id="UP000604898">
    <property type="component" value="Unassembled WGS sequence"/>
</dbReference>
<protein>
    <submittedName>
        <fullName evidence="1">Uncharacterized protein</fullName>
    </submittedName>
</protein>
<comment type="caution">
    <text evidence="1">The sequence shown here is derived from an EMBL/GenBank/DDBJ whole genome shotgun (WGS) entry which is preliminary data.</text>
</comment>
<reference evidence="1 2" key="1">
    <citation type="submission" date="2021-01" db="EMBL/GenBank/DDBJ databases">
        <title>Genome sequence of Shewanella schlegeliana JCM 11561.</title>
        <authorList>
            <person name="Zhang H."/>
            <person name="Li C."/>
        </authorList>
    </citation>
    <scope>NUCLEOTIDE SEQUENCE [LARGE SCALE GENOMIC DNA]</scope>
    <source>
        <strain evidence="1 2">JCM 11561</strain>
    </source>
</reference>